<proteinExistence type="predicted"/>
<reference evidence="3" key="3">
    <citation type="journal article" date="2017" name="Plant Physiol. Biochem.">
        <title>Differential oxidative and antioxidative response of duckweed Lemna minor toward plant growth promoting/inhibiting bacteria.</title>
        <authorList>
            <person name="Ishizawa H."/>
            <person name="Kuroda M."/>
            <person name="Morikawa M."/>
            <person name="Ike M."/>
        </authorList>
    </citation>
    <scope>NUCLEOTIDE SEQUENCE [LARGE SCALE GENOMIC DNA]</scope>
    <source>
        <strain evidence="3">H3</strain>
    </source>
</reference>
<dbReference type="PANTHER" id="PTHR36302">
    <property type="entry name" value="BLR7088 PROTEIN"/>
    <property type="match status" value="1"/>
</dbReference>
<dbReference type="PANTHER" id="PTHR36302:SF1">
    <property type="entry name" value="COPPER CHAPERONE PCU(A)C"/>
    <property type="match status" value="1"/>
</dbReference>
<reference evidence="3" key="1">
    <citation type="journal article" date="2017" name="Biotechnol. Biofuels">
        <title>Evaluation of environmental bacterial communities as a factor affecting the growth of duckweed Lemna minor.</title>
        <authorList>
            <person name="Ishizawa H."/>
            <person name="Kuroda M."/>
            <person name="Morikawa M."/>
            <person name="Ike M."/>
        </authorList>
    </citation>
    <scope>NUCLEOTIDE SEQUENCE [LARGE SCALE GENOMIC DNA]</scope>
    <source>
        <strain evidence="3">H3</strain>
    </source>
</reference>
<dbReference type="InterPro" id="IPR007410">
    <property type="entry name" value="LpqE-like"/>
</dbReference>
<keyword evidence="1" id="KW-0732">Signal</keyword>
<dbReference type="Proteomes" id="UP000198290">
    <property type="component" value="Chromosome"/>
</dbReference>
<evidence type="ECO:0000313" key="2">
    <source>
        <dbReference type="EMBL" id="BBF87745.1"/>
    </source>
</evidence>
<organism evidence="2 3">
    <name type="scientific">Aquitalea magnusonii</name>
    <dbReference type="NCBI Taxonomy" id="332411"/>
    <lineage>
        <taxon>Bacteria</taxon>
        <taxon>Pseudomonadati</taxon>
        <taxon>Pseudomonadota</taxon>
        <taxon>Betaproteobacteria</taxon>
        <taxon>Neisseriales</taxon>
        <taxon>Chromobacteriaceae</taxon>
        <taxon>Aquitalea</taxon>
    </lineage>
</organism>
<sequence length="157" mass="16655">MSLSRLFALFAGLMLAATVSAHGFKLGALELGHPWSRAMPEASPTGAAYLSIKNTGKQADTLISASTPRAEKAELHVHLNDNGVMRMREVSGGVAVAAGSEVKFAPGGYHIMLMGLKQPLKAGDRFPLTLKFAKAGSITVEVQVEKDAPMEMEHSSH</sequence>
<dbReference type="AlphaFoldDB" id="A0A3G9GJM6"/>
<evidence type="ECO:0000313" key="3">
    <source>
        <dbReference type="Proteomes" id="UP000198290"/>
    </source>
</evidence>
<reference evidence="2 3" key="2">
    <citation type="journal article" date="2017" name="Genome Announc.">
        <title>Draft genome sequence of Aquitalea magnusonii strain H3, a plant growth-promoting bacterium of duckweed Lemna minor.</title>
        <authorList>
            <person name="Ishizawa H."/>
            <person name="Kuroda M."/>
            <person name="Ike M."/>
        </authorList>
    </citation>
    <scope>NUCLEOTIDE SEQUENCE [LARGE SCALE GENOMIC DNA]</scope>
    <source>
        <strain evidence="2 3">H3</strain>
    </source>
</reference>
<dbReference type="InterPro" id="IPR058248">
    <property type="entry name" value="Lxx211020-like"/>
</dbReference>
<feature type="signal peptide" evidence="1">
    <location>
        <begin position="1"/>
        <end position="21"/>
    </location>
</feature>
<dbReference type="RefSeq" id="WP_089082952.1">
    <property type="nucleotide sequence ID" value="NZ_AP018823.1"/>
</dbReference>
<feature type="chain" id="PRO_5018236212" evidence="1">
    <location>
        <begin position="22"/>
        <end position="157"/>
    </location>
</feature>
<dbReference type="SUPFAM" id="SSF110087">
    <property type="entry name" value="DR1885-like metal-binding protein"/>
    <property type="match status" value="1"/>
</dbReference>
<dbReference type="EMBL" id="AP018823">
    <property type="protein sequence ID" value="BBF87745.1"/>
    <property type="molecule type" value="Genomic_DNA"/>
</dbReference>
<dbReference type="OrthoDB" id="9796962at2"/>
<dbReference type="Gene3D" id="2.60.40.1890">
    <property type="entry name" value="PCu(A)C copper chaperone"/>
    <property type="match status" value="1"/>
</dbReference>
<protein>
    <submittedName>
        <fullName evidence="2">Bacterial analog of Cox17 protein</fullName>
    </submittedName>
</protein>
<dbReference type="STRING" id="332411.VI06_09355"/>
<name>A0A3G9GJM6_9NEIS</name>
<accession>A0A3G9GJM6</accession>
<gene>
    <name evidence="2" type="ORF">DLM_4172</name>
</gene>
<dbReference type="KEGG" id="amah:DLM_4172"/>
<dbReference type="InterPro" id="IPR036182">
    <property type="entry name" value="PCuAC_sf"/>
</dbReference>
<evidence type="ECO:0000256" key="1">
    <source>
        <dbReference type="SAM" id="SignalP"/>
    </source>
</evidence>
<dbReference type="Pfam" id="PF04314">
    <property type="entry name" value="PCuAC"/>
    <property type="match status" value="1"/>
</dbReference>
<keyword evidence="3" id="KW-1185">Reference proteome</keyword>